<dbReference type="PIRSF" id="PIRSF036389">
    <property type="entry name" value="IOR_B"/>
    <property type="match status" value="1"/>
</dbReference>
<keyword evidence="1" id="KW-0472">Membrane</keyword>
<keyword evidence="4" id="KW-1185">Reference proteome</keyword>
<name>A0A7W6J5V6_9HYPH</name>
<dbReference type="PANTHER" id="PTHR47495:SF2">
    <property type="entry name" value="ALDEHYDE DEHYDROGENASE"/>
    <property type="match status" value="1"/>
</dbReference>
<dbReference type="InterPro" id="IPR000674">
    <property type="entry name" value="Ald_Oxase/Xan_DH_a/b"/>
</dbReference>
<comment type="caution">
    <text evidence="3">The sequence shown here is derived from an EMBL/GenBank/DDBJ whole genome shotgun (WGS) entry which is preliminary data.</text>
</comment>
<evidence type="ECO:0000259" key="2">
    <source>
        <dbReference type="SMART" id="SM01008"/>
    </source>
</evidence>
<dbReference type="Pfam" id="PF20256">
    <property type="entry name" value="MoCoBD_2"/>
    <property type="match status" value="2"/>
</dbReference>
<gene>
    <name evidence="3" type="ORF">GGR23_002538</name>
</gene>
<accession>A0A7W6J5V6</accession>
<dbReference type="RefSeq" id="WP_183366626.1">
    <property type="nucleotide sequence ID" value="NZ_JACIEZ010000004.1"/>
</dbReference>
<evidence type="ECO:0000313" key="3">
    <source>
        <dbReference type="EMBL" id="MBB4065337.1"/>
    </source>
</evidence>
<dbReference type="GO" id="GO:0047121">
    <property type="term" value="F:isoquinoline 1-oxidoreductase activity"/>
    <property type="evidence" value="ECO:0007669"/>
    <property type="project" value="UniProtKB-EC"/>
</dbReference>
<reference evidence="3 4" key="1">
    <citation type="submission" date="2020-08" db="EMBL/GenBank/DDBJ databases">
        <title>Genomic Encyclopedia of Type Strains, Phase IV (KMG-IV): sequencing the most valuable type-strain genomes for metagenomic binning, comparative biology and taxonomic classification.</title>
        <authorList>
            <person name="Goeker M."/>
        </authorList>
    </citation>
    <scope>NUCLEOTIDE SEQUENCE [LARGE SCALE GENOMIC DNA]</scope>
    <source>
        <strain evidence="3 4">DSM 29853</strain>
    </source>
</reference>
<feature type="transmembrane region" description="Helical" evidence="1">
    <location>
        <begin position="12"/>
        <end position="30"/>
    </location>
</feature>
<dbReference type="AlphaFoldDB" id="A0A7W6J5V6"/>
<dbReference type="EC" id="1.3.99.16" evidence="3"/>
<sequence length="759" mass="80457">MATLGKIARRTFLFGAAAIAGGVAFGYYKYSQPFENPLKKNLAPGEGTLNAYLKIAPDNRMTVIVPRAEMGQGVTTTLAALVAEELEVRLDQLTVEHGPAAPAYYNSAALVEGAPVPRFDQGLFADTLRGTMAVFSKLVALQFTGGSSSTIDAYEPMRRAGATAREMLKAAAAKRFGTQAANLKTAEGTITDTATGKTVTYGEIAAEAARLAPPEDIALKPRTAWTILGKPQPRTDMRAKVTGAPVYGVDVSLPGLLHATIRMAPLPGQRMTSFDPAEARKMRGVVKVVEIDSPFGHGFGVIADNTWRAFQAADAVSVAWSPPASIPDAKNVFATLAEAFETETPFSLRTLGDPVSAMAAAAPGTVYEAEYRVPHLAHAPMEPMNATAQYKDGLLTVWAPNQSPSVVQMIGSRIAGVSAQDVVVHTTMLGGGFGRRLEPDFSDYAIRLALAAEGKPVKVIWTREEDMGHGVYRPAALARYRAAVDKDGMPVAITGSLASQSVIAGMAGRIAPSIPIAGPDNTMLDGAYNQPYAFANHRIEARKVDLPVPVGSWRSVGYSFNAFMQESFLDEVAEKGGLDPLELRRRLLADNPAALGVINRAAEMAGWGQPLAEGRARGLAYNLSFGTHVAEIVEVSGDAANGIRVEKVWCAADPGIVLDPGIFKAQLMSGILFGLSAAMFQEVTWGPDGVEQLNFGDYPALRINQSPQVEIALLEQSPFMGGAGEPGTPPSMPALANAVARLTGQRLRELPLSKAVAFA</sequence>
<keyword evidence="1" id="KW-1133">Transmembrane helix</keyword>
<dbReference type="SUPFAM" id="SSF56003">
    <property type="entry name" value="Molybdenum cofactor-binding domain"/>
    <property type="match status" value="2"/>
</dbReference>
<dbReference type="InterPro" id="IPR046867">
    <property type="entry name" value="AldOxase/xan_DH_MoCoBD2"/>
</dbReference>
<organism evidence="3 4">
    <name type="scientific">Gellertiella hungarica</name>
    <dbReference type="NCBI Taxonomy" id="1572859"/>
    <lineage>
        <taxon>Bacteria</taxon>
        <taxon>Pseudomonadati</taxon>
        <taxon>Pseudomonadota</taxon>
        <taxon>Alphaproteobacteria</taxon>
        <taxon>Hyphomicrobiales</taxon>
        <taxon>Rhizobiaceae</taxon>
        <taxon>Gellertiella</taxon>
    </lineage>
</organism>
<dbReference type="Gene3D" id="3.30.365.10">
    <property type="entry name" value="Aldehyde oxidase/xanthine dehydrogenase, molybdopterin binding domain"/>
    <property type="match status" value="4"/>
</dbReference>
<protein>
    <submittedName>
        <fullName evidence="3">Isoquinoline 1-oxidoreductase beta subunit</fullName>
        <ecNumber evidence="3">1.3.99.16</ecNumber>
    </submittedName>
</protein>
<dbReference type="PANTHER" id="PTHR47495">
    <property type="entry name" value="ALDEHYDE DEHYDROGENASE"/>
    <property type="match status" value="1"/>
</dbReference>
<evidence type="ECO:0000256" key="1">
    <source>
        <dbReference type="SAM" id="Phobius"/>
    </source>
</evidence>
<feature type="domain" description="Aldehyde oxidase/xanthine dehydrogenase a/b hammerhead" evidence="2">
    <location>
        <begin position="242"/>
        <end position="324"/>
    </location>
</feature>
<dbReference type="EMBL" id="JACIEZ010000004">
    <property type="protein sequence ID" value="MBB4065337.1"/>
    <property type="molecule type" value="Genomic_DNA"/>
</dbReference>
<dbReference type="Gene3D" id="3.90.1170.50">
    <property type="entry name" value="Aldehyde oxidase/xanthine dehydrogenase, a/b hammerhead"/>
    <property type="match status" value="1"/>
</dbReference>
<evidence type="ECO:0000313" key="4">
    <source>
        <dbReference type="Proteomes" id="UP000528286"/>
    </source>
</evidence>
<dbReference type="InterPro" id="IPR037165">
    <property type="entry name" value="AldOxase/xan_DH_Mopterin-bd_sf"/>
</dbReference>
<dbReference type="InterPro" id="IPR008274">
    <property type="entry name" value="AldOxase/xan_DH_MoCoBD1"/>
</dbReference>
<dbReference type="SMART" id="SM01008">
    <property type="entry name" value="Ald_Xan_dh_C"/>
    <property type="match status" value="1"/>
</dbReference>
<proteinExistence type="predicted"/>
<dbReference type="InterPro" id="IPR012368">
    <property type="entry name" value="OxRdtase_Mopterin-bd_su_IorB"/>
</dbReference>
<dbReference type="Proteomes" id="UP000528286">
    <property type="component" value="Unassembled WGS sequence"/>
</dbReference>
<keyword evidence="1" id="KW-0812">Transmembrane</keyword>
<dbReference type="InterPro" id="IPR052516">
    <property type="entry name" value="N-heterocyclic_Hydroxylase"/>
</dbReference>
<keyword evidence="3" id="KW-0560">Oxidoreductase</keyword>
<dbReference type="Pfam" id="PF02738">
    <property type="entry name" value="MoCoBD_1"/>
    <property type="match status" value="1"/>
</dbReference>